<protein>
    <submittedName>
        <fullName evidence="4">Glycosyl transferase family 1</fullName>
    </submittedName>
</protein>
<feature type="domain" description="Glycosyltransferase subfamily 4-like N-terminal" evidence="3">
    <location>
        <begin position="70"/>
        <end position="175"/>
    </location>
</feature>
<dbReference type="Pfam" id="PF13439">
    <property type="entry name" value="Glyco_transf_4"/>
    <property type="match status" value="1"/>
</dbReference>
<dbReference type="InterPro" id="IPR028098">
    <property type="entry name" value="Glyco_trans_4-like_N"/>
</dbReference>
<evidence type="ECO:0000313" key="4">
    <source>
        <dbReference type="EMBL" id="OSY89353.1"/>
    </source>
</evidence>
<dbReference type="SUPFAM" id="SSF53756">
    <property type="entry name" value="UDP-Glycosyltransferase/glycogen phosphorylase"/>
    <property type="match status" value="1"/>
</dbReference>
<gene>
    <name evidence="4" type="ORF">WH52_01580</name>
</gene>
<dbReference type="InParanoid" id="A0A1Y2PFU2"/>
<dbReference type="EMBL" id="LAPZ01000001">
    <property type="protein sequence ID" value="OSY89353.1"/>
    <property type="molecule type" value="Genomic_DNA"/>
</dbReference>
<dbReference type="GO" id="GO:0016757">
    <property type="term" value="F:glycosyltransferase activity"/>
    <property type="evidence" value="ECO:0007669"/>
    <property type="project" value="InterPro"/>
</dbReference>
<dbReference type="PANTHER" id="PTHR46401">
    <property type="entry name" value="GLYCOSYLTRANSFERASE WBBK-RELATED"/>
    <property type="match status" value="1"/>
</dbReference>
<evidence type="ECO:0000259" key="3">
    <source>
        <dbReference type="Pfam" id="PF13439"/>
    </source>
</evidence>
<sequence length="371" mass="43094">MNIGFDAKRAFHNTTGLGNYSRDLIRILSDFYPDNQYFLYNPKPKTVKRLSLESNMQEILPDKIIWKKLSSYWRQKPIVSQLKKDNLTIFHGLSGELPIKINKAEIKTVVTIHDLIFVRYPELYSFFDRKIHFKKFKHAAKVADKVIAISEQTKRDIIEFLEIKPSKIEVVYQGCHNEFKVEKTVEEKQVVLQKYNLPKEFVLYVGTIERRKNALSLIKAMKNVDVPLVLVGRKTKDYQQEIDAYINEHKLQSKVIFLEKLTLFELSVLYQQTKLFVYPSIFEGFGIPIIEALFSKTPVITSTGSCFSEAGGKHSIYVEPYNVEELNQQIVKVLSDAGLQNRMQEKGLEYAQQFTDENVAKNVFNVYKSLQ</sequence>
<dbReference type="RefSeq" id="WP_086029164.1">
    <property type="nucleotide sequence ID" value="NZ_LAPZ01000001.1"/>
</dbReference>
<dbReference type="AlphaFoldDB" id="A0A1Y2PFU2"/>
<dbReference type="PANTHER" id="PTHR46401:SF2">
    <property type="entry name" value="GLYCOSYLTRANSFERASE WBBK-RELATED"/>
    <property type="match status" value="1"/>
</dbReference>
<accession>A0A1Y2PFU2</accession>
<dbReference type="OrthoDB" id="9801609at2"/>
<organism evidence="4 5">
    <name type="scientific">Tenacibaculum holothuriorum</name>
    <dbReference type="NCBI Taxonomy" id="1635173"/>
    <lineage>
        <taxon>Bacteria</taxon>
        <taxon>Pseudomonadati</taxon>
        <taxon>Bacteroidota</taxon>
        <taxon>Flavobacteriia</taxon>
        <taxon>Flavobacteriales</taxon>
        <taxon>Flavobacteriaceae</taxon>
        <taxon>Tenacibaculum</taxon>
    </lineage>
</organism>
<dbReference type="CDD" id="cd03809">
    <property type="entry name" value="GT4_MtfB-like"/>
    <property type="match status" value="1"/>
</dbReference>
<evidence type="ECO:0000256" key="1">
    <source>
        <dbReference type="ARBA" id="ARBA00022679"/>
    </source>
</evidence>
<dbReference type="Proteomes" id="UP000194221">
    <property type="component" value="Unassembled WGS sequence"/>
</dbReference>
<proteinExistence type="predicted"/>
<dbReference type="Pfam" id="PF00534">
    <property type="entry name" value="Glycos_transf_1"/>
    <property type="match status" value="1"/>
</dbReference>
<reference evidence="4 5" key="1">
    <citation type="submission" date="2015-03" db="EMBL/GenBank/DDBJ databases">
        <title>Genome sequence of Tenacibaculum sp. S2-2, isolated from intestinal microbiota of sea cucumber, Apostichopus japonicas.</title>
        <authorList>
            <person name="Shao Z."/>
            <person name="Wang L."/>
            <person name="Li X."/>
        </authorList>
    </citation>
    <scope>NUCLEOTIDE SEQUENCE [LARGE SCALE GENOMIC DNA]</scope>
    <source>
        <strain evidence="4 5">S2-2</strain>
    </source>
</reference>
<dbReference type="Gene3D" id="3.40.50.2000">
    <property type="entry name" value="Glycogen Phosphorylase B"/>
    <property type="match status" value="2"/>
</dbReference>
<keyword evidence="5" id="KW-1185">Reference proteome</keyword>
<evidence type="ECO:0000259" key="2">
    <source>
        <dbReference type="Pfam" id="PF00534"/>
    </source>
</evidence>
<comment type="caution">
    <text evidence="4">The sequence shown here is derived from an EMBL/GenBank/DDBJ whole genome shotgun (WGS) entry which is preliminary data.</text>
</comment>
<dbReference type="InterPro" id="IPR001296">
    <property type="entry name" value="Glyco_trans_1"/>
</dbReference>
<keyword evidence="1 4" id="KW-0808">Transferase</keyword>
<dbReference type="GO" id="GO:0009103">
    <property type="term" value="P:lipopolysaccharide biosynthetic process"/>
    <property type="evidence" value="ECO:0007669"/>
    <property type="project" value="TreeGrafter"/>
</dbReference>
<dbReference type="STRING" id="1635173.WH52_01580"/>
<feature type="domain" description="Glycosyl transferase family 1" evidence="2">
    <location>
        <begin position="197"/>
        <end position="347"/>
    </location>
</feature>
<evidence type="ECO:0000313" key="5">
    <source>
        <dbReference type="Proteomes" id="UP000194221"/>
    </source>
</evidence>
<name>A0A1Y2PFU2_9FLAO</name>